<keyword evidence="5" id="KW-1185">Reference proteome</keyword>
<reference evidence="4 5" key="1">
    <citation type="submission" date="2018-06" db="EMBL/GenBank/DDBJ databases">
        <title>Paenibacillus imtechensis sp. nov.</title>
        <authorList>
            <person name="Pinnaka A.K."/>
            <person name="Singh H."/>
            <person name="Kaur M."/>
        </authorList>
    </citation>
    <scope>NUCLEOTIDE SEQUENCE [LARGE SCALE GENOMIC DNA]</scope>
    <source>
        <strain evidence="4 5">SMB1</strain>
    </source>
</reference>
<dbReference type="PANTHER" id="PTHR10434">
    <property type="entry name" value="1-ACYL-SN-GLYCEROL-3-PHOSPHATE ACYLTRANSFERASE"/>
    <property type="match status" value="1"/>
</dbReference>
<dbReference type="CDD" id="cd06551">
    <property type="entry name" value="LPLAT"/>
    <property type="match status" value="1"/>
</dbReference>
<comment type="caution">
    <text evidence="4">The sequence shown here is derived from an EMBL/GenBank/DDBJ whole genome shotgun (WGS) entry which is preliminary data.</text>
</comment>
<dbReference type="InterPro" id="IPR002123">
    <property type="entry name" value="Plipid/glycerol_acylTrfase"/>
</dbReference>
<dbReference type="OrthoDB" id="152799at2"/>
<proteinExistence type="predicted"/>
<feature type="domain" description="Phospholipid/glycerol acyltransferase" evidence="3">
    <location>
        <begin position="48"/>
        <end position="165"/>
    </location>
</feature>
<dbReference type="Proteomes" id="UP000249522">
    <property type="component" value="Unassembled WGS sequence"/>
</dbReference>
<dbReference type="GO" id="GO:0003841">
    <property type="term" value="F:1-acylglycerol-3-phosphate O-acyltransferase activity"/>
    <property type="evidence" value="ECO:0007669"/>
    <property type="project" value="TreeGrafter"/>
</dbReference>
<sequence length="255" mass="29230">MIEAAKSRFFDWIFYRYNLHVLLRRSFRYAGIHGELDPPPDPTGSGGCLYIMNHSSWWDGLLVYHAFRTCTRQDHYVMMDERQMRDYRFFRKIGAFSIDKTSGKGMLESLSYAAALLREGKRVWLFPQGDIFHLEQRPLRFQSGAGWLLNAVPDTAVVPVTAYYSLYHHQKAEASLMAGDTIRSNWAAWSRRDIAGSLRDVLTKQLDAHRSLVVNSGADLMSSGFRPLLAPGQSVNETFTAMKKRVTEWKSFFGS</sequence>
<keyword evidence="1" id="KW-0808">Transferase</keyword>
<evidence type="ECO:0000256" key="2">
    <source>
        <dbReference type="ARBA" id="ARBA00023315"/>
    </source>
</evidence>
<organism evidence="4 5">
    <name type="scientific">Paenibacillus sambharensis</name>
    <dbReference type="NCBI Taxonomy" id="1803190"/>
    <lineage>
        <taxon>Bacteria</taxon>
        <taxon>Bacillati</taxon>
        <taxon>Bacillota</taxon>
        <taxon>Bacilli</taxon>
        <taxon>Bacillales</taxon>
        <taxon>Paenibacillaceae</taxon>
        <taxon>Paenibacillus</taxon>
    </lineage>
</organism>
<dbReference type="EMBL" id="QKRB01000054">
    <property type="protein sequence ID" value="PZD94079.1"/>
    <property type="molecule type" value="Genomic_DNA"/>
</dbReference>
<dbReference type="Pfam" id="PF01553">
    <property type="entry name" value="Acyltransferase"/>
    <property type="match status" value="1"/>
</dbReference>
<accession>A0A2W1L592</accession>
<name>A0A2W1L592_9BACL</name>
<dbReference type="RefSeq" id="WP_111148412.1">
    <property type="nucleotide sequence ID" value="NZ_QKRB01000054.1"/>
</dbReference>
<evidence type="ECO:0000313" key="5">
    <source>
        <dbReference type="Proteomes" id="UP000249522"/>
    </source>
</evidence>
<gene>
    <name evidence="4" type="ORF">DNH61_19155</name>
</gene>
<evidence type="ECO:0000313" key="4">
    <source>
        <dbReference type="EMBL" id="PZD94079.1"/>
    </source>
</evidence>
<dbReference type="SUPFAM" id="SSF69593">
    <property type="entry name" value="Glycerol-3-phosphate (1)-acyltransferase"/>
    <property type="match status" value="1"/>
</dbReference>
<keyword evidence="2" id="KW-0012">Acyltransferase</keyword>
<dbReference type="AlphaFoldDB" id="A0A2W1L592"/>
<dbReference type="GO" id="GO:0006654">
    <property type="term" value="P:phosphatidic acid biosynthetic process"/>
    <property type="evidence" value="ECO:0007669"/>
    <property type="project" value="TreeGrafter"/>
</dbReference>
<dbReference type="GO" id="GO:0005886">
    <property type="term" value="C:plasma membrane"/>
    <property type="evidence" value="ECO:0007669"/>
    <property type="project" value="TreeGrafter"/>
</dbReference>
<protein>
    <recommendedName>
        <fullName evidence="3">Phospholipid/glycerol acyltransferase domain-containing protein</fullName>
    </recommendedName>
</protein>
<dbReference type="SMART" id="SM00563">
    <property type="entry name" value="PlsC"/>
    <property type="match status" value="1"/>
</dbReference>
<dbReference type="PANTHER" id="PTHR10434:SF11">
    <property type="entry name" value="1-ACYL-SN-GLYCEROL-3-PHOSPHATE ACYLTRANSFERASE"/>
    <property type="match status" value="1"/>
</dbReference>
<evidence type="ECO:0000256" key="1">
    <source>
        <dbReference type="ARBA" id="ARBA00022679"/>
    </source>
</evidence>
<evidence type="ECO:0000259" key="3">
    <source>
        <dbReference type="SMART" id="SM00563"/>
    </source>
</evidence>